<dbReference type="AlphaFoldDB" id="A0A9W8MHK1"/>
<evidence type="ECO:0000256" key="1">
    <source>
        <dbReference type="SAM" id="Coils"/>
    </source>
</evidence>
<keyword evidence="1" id="KW-0175">Coiled coil</keyword>
<comment type="caution">
    <text evidence="3">The sequence shown here is derived from an EMBL/GenBank/DDBJ whole genome shotgun (WGS) entry which is preliminary data.</text>
</comment>
<evidence type="ECO:0000313" key="3">
    <source>
        <dbReference type="EMBL" id="KAJ2930157.1"/>
    </source>
</evidence>
<accession>A0A9W8MHK1</accession>
<keyword evidence="2" id="KW-0732">Signal</keyword>
<name>A0A9W8MHK1_9AGAR</name>
<evidence type="ECO:0000313" key="4">
    <source>
        <dbReference type="Proteomes" id="UP001140091"/>
    </source>
</evidence>
<proteinExistence type="predicted"/>
<dbReference type="Proteomes" id="UP001140091">
    <property type="component" value="Unassembled WGS sequence"/>
</dbReference>
<evidence type="ECO:0000256" key="2">
    <source>
        <dbReference type="SAM" id="SignalP"/>
    </source>
</evidence>
<feature type="coiled-coil region" evidence="1">
    <location>
        <begin position="153"/>
        <end position="180"/>
    </location>
</feature>
<sequence>MKLSVAFAVLTTLLANTVFALPLRPLAGDFELARRDQFIDIESDDVLARELLDYGDEFEIDTREDTDEEPLYARVPVYGMRMDPLKMAKNTGESRLQNVMQNLLDQKFKQMSKPDRRVVKPTPKFSNVAWQAHKQNQANKIRPKIALNAIELSRQAQISNQKLQKTMELAKQNFQRKLDRIRASQAGRK</sequence>
<keyword evidence="4" id="KW-1185">Reference proteome</keyword>
<organism evidence="3 4">
    <name type="scientific">Candolleomyces eurysporus</name>
    <dbReference type="NCBI Taxonomy" id="2828524"/>
    <lineage>
        <taxon>Eukaryota</taxon>
        <taxon>Fungi</taxon>
        <taxon>Dikarya</taxon>
        <taxon>Basidiomycota</taxon>
        <taxon>Agaricomycotina</taxon>
        <taxon>Agaricomycetes</taxon>
        <taxon>Agaricomycetidae</taxon>
        <taxon>Agaricales</taxon>
        <taxon>Agaricineae</taxon>
        <taxon>Psathyrellaceae</taxon>
        <taxon>Candolleomyces</taxon>
    </lineage>
</organism>
<dbReference type="OrthoDB" id="10357206at2759"/>
<feature type="chain" id="PRO_5040794435" evidence="2">
    <location>
        <begin position="21"/>
        <end position="189"/>
    </location>
</feature>
<feature type="non-terminal residue" evidence="3">
    <location>
        <position position="189"/>
    </location>
</feature>
<dbReference type="EMBL" id="JANBPK010000848">
    <property type="protein sequence ID" value="KAJ2930157.1"/>
    <property type="molecule type" value="Genomic_DNA"/>
</dbReference>
<reference evidence="3" key="1">
    <citation type="submission" date="2022-06" db="EMBL/GenBank/DDBJ databases">
        <title>Genome Sequence of Candolleomyces eurysporus.</title>
        <authorList>
            <person name="Buettner E."/>
        </authorList>
    </citation>
    <scope>NUCLEOTIDE SEQUENCE</scope>
    <source>
        <strain evidence="3">VTCC 930004</strain>
    </source>
</reference>
<protein>
    <submittedName>
        <fullName evidence="3">Uncharacterized protein</fullName>
    </submittedName>
</protein>
<gene>
    <name evidence="3" type="ORF">H1R20_g6949</name>
</gene>
<feature type="signal peptide" evidence="2">
    <location>
        <begin position="1"/>
        <end position="20"/>
    </location>
</feature>